<feature type="non-terminal residue" evidence="1">
    <location>
        <position position="156"/>
    </location>
</feature>
<feature type="non-terminal residue" evidence="1">
    <location>
        <position position="1"/>
    </location>
</feature>
<proteinExistence type="predicted"/>
<reference evidence="1 2" key="1">
    <citation type="journal article" date="2021" name="BMC Genomics">
        <title>Datura genome reveals duplications of psychoactive alkaloid biosynthetic genes and high mutation rate following tissue culture.</title>
        <authorList>
            <person name="Rajewski A."/>
            <person name="Carter-House D."/>
            <person name="Stajich J."/>
            <person name="Litt A."/>
        </authorList>
    </citation>
    <scope>NUCLEOTIDE SEQUENCE [LARGE SCALE GENOMIC DNA]</scope>
    <source>
        <strain evidence="1">AR-01</strain>
    </source>
</reference>
<dbReference type="Proteomes" id="UP000823775">
    <property type="component" value="Unassembled WGS sequence"/>
</dbReference>
<evidence type="ECO:0000313" key="1">
    <source>
        <dbReference type="EMBL" id="MCE5167538.1"/>
    </source>
</evidence>
<name>A0ABS8Y7C2_DATST</name>
<organism evidence="1 2">
    <name type="scientific">Datura stramonium</name>
    <name type="common">Jimsonweed</name>
    <name type="synonym">Common thornapple</name>
    <dbReference type="NCBI Taxonomy" id="4076"/>
    <lineage>
        <taxon>Eukaryota</taxon>
        <taxon>Viridiplantae</taxon>
        <taxon>Streptophyta</taxon>
        <taxon>Embryophyta</taxon>
        <taxon>Tracheophyta</taxon>
        <taxon>Spermatophyta</taxon>
        <taxon>Magnoliopsida</taxon>
        <taxon>eudicotyledons</taxon>
        <taxon>Gunneridae</taxon>
        <taxon>Pentapetalae</taxon>
        <taxon>asterids</taxon>
        <taxon>lamiids</taxon>
        <taxon>Solanales</taxon>
        <taxon>Solanaceae</taxon>
        <taxon>Solanoideae</taxon>
        <taxon>Datureae</taxon>
        <taxon>Datura</taxon>
    </lineage>
</organism>
<evidence type="ECO:0000313" key="2">
    <source>
        <dbReference type="Proteomes" id="UP000823775"/>
    </source>
</evidence>
<keyword evidence="2" id="KW-1185">Reference proteome</keyword>
<protein>
    <submittedName>
        <fullName evidence="1">Uncharacterized protein</fullName>
    </submittedName>
</protein>
<accession>A0ABS8Y7C2</accession>
<comment type="caution">
    <text evidence="1">The sequence shown here is derived from an EMBL/GenBank/DDBJ whole genome shotgun (WGS) entry which is preliminary data.</text>
</comment>
<gene>
    <name evidence="1" type="ORF">HAX54_008877</name>
</gene>
<sequence length="156" mass="16891">LGGGGCHAPSERGILRRTIAGGWIRRLIQWLHKGYGVGTSASLSMSRQADSVKCGDLVAVLGIDGEEGTWPTLHKPEARRCMGLRSVSQVRARDRDVTPLANGERLCPLECPGRPTRLNMGSLSLFLELTVKRGLGQPYTNLVGDWSRSPEEPMAG</sequence>
<dbReference type="EMBL" id="JACEIK010147149">
    <property type="protein sequence ID" value="MCE5167538.1"/>
    <property type="molecule type" value="Genomic_DNA"/>
</dbReference>